<keyword evidence="3" id="KW-1185">Reference proteome</keyword>
<organism evidence="2 3">
    <name type="scientific">Colletotrichum sojae</name>
    <dbReference type="NCBI Taxonomy" id="2175907"/>
    <lineage>
        <taxon>Eukaryota</taxon>
        <taxon>Fungi</taxon>
        <taxon>Dikarya</taxon>
        <taxon>Ascomycota</taxon>
        <taxon>Pezizomycotina</taxon>
        <taxon>Sordariomycetes</taxon>
        <taxon>Hypocreomycetidae</taxon>
        <taxon>Glomerellales</taxon>
        <taxon>Glomerellaceae</taxon>
        <taxon>Colletotrichum</taxon>
        <taxon>Colletotrichum orchidearum species complex</taxon>
    </lineage>
</organism>
<feature type="compositionally biased region" description="Polar residues" evidence="1">
    <location>
        <begin position="16"/>
        <end position="32"/>
    </location>
</feature>
<proteinExistence type="predicted"/>
<evidence type="ECO:0000256" key="1">
    <source>
        <dbReference type="SAM" id="MobiDB-lite"/>
    </source>
</evidence>
<sequence>MEAKKLQVPDADSAGKWNSVSENEAIQRSTLRGTEKYGSRAGAATSNSEQSRLASELPSHDATLSVKEVRPIEVAHTERVRSTEYGYKGGWGRDDP</sequence>
<protein>
    <submittedName>
        <fullName evidence="2">Uncharacterized protein</fullName>
    </submittedName>
</protein>
<feature type="region of interest" description="Disordered" evidence="1">
    <location>
        <begin position="1"/>
        <end position="96"/>
    </location>
</feature>
<dbReference type="EMBL" id="WIGN01000085">
    <property type="protein sequence ID" value="KAF6810556.1"/>
    <property type="molecule type" value="Genomic_DNA"/>
</dbReference>
<dbReference type="Proteomes" id="UP000652219">
    <property type="component" value="Unassembled WGS sequence"/>
</dbReference>
<evidence type="ECO:0000313" key="3">
    <source>
        <dbReference type="Proteomes" id="UP000652219"/>
    </source>
</evidence>
<gene>
    <name evidence="2" type="ORF">CSOJ01_06235</name>
</gene>
<accession>A0A8H6MWC0</accession>
<comment type="caution">
    <text evidence="2">The sequence shown here is derived from an EMBL/GenBank/DDBJ whole genome shotgun (WGS) entry which is preliminary data.</text>
</comment>
<name>A0A8H6MWC0_9PEZI</name>
<feature type="compositionally biased region" description="Polar residues" evidence="1">
    <location>
        <begin position="44"/>
        <end position="53"/>
    </location>
</feature>
<feature type="compositionally biased region" description="Basic and acidic residues" evidence="1">
    <location>
        <begin position="67"/>
        <end position="82"/>
    </location>
</feature>
<dbReference type="AlphaFoldDB" id="A0A8H6MWC0"/>
<evidence type="ECO:0000313" key="2">
    <source>
        <dbReference type="EMBL" id="KAF6810556.1"/>
    </source>
</evidence>
<reference evidence="2 3" key="1">
    <citation type="journal article" date="2020" name="Phytopathology">
        <title>Genome Sequence Resources of Colletotrichum truncatum, C. plurivorum, C. musicola, and C. sojae: Four Species Pathogenic to Soybean (Glycine max).</title>
        <authorList>
            <person name="Rogerio F."/>
            <person name="Boufleur T.R."/>
            <person name="Ciampi-Guillardi M."/>
            <person name="Sukno S.A."/>
            <person name="Thon M.R."/>
            <person name="Massola Junior N.S."/>
            <person name="Baroncelli R."/>
        </authorList>
    </citation>
    <scope>NUCLEOTIDE SEQUENCE [LARGE SCALE GENOMIC DNA]</scope>
    <source>
        <strain evidence="2 3">LFN0009</strain>
    </source>
</reference>